<dbReference type="OrthoDB" id="9815856at2"/>
<accession>A0A094X390</accession>
<dbReference type="InterPro" id="IPR006362">
    <property type="entry name" value="Cbl_synth_CobM/CibF"/>
</dbReference>
<dbReference type="PANTHER" id="PTHR45790:SF4">
    <property type="entry name" value="COBALT-PRECORRIN-4 C(11)-METHYLTRANSFERASE"/>
    <property type="match status" value="1"/>
</dbReference>
<dbReference type="InterPro" id="IPR014777">
    <property type="entry name" value="4pyrrole_Mease_sub1"/>
</dbReference>
<evidence type="ECO:0000256" key="5">
    <source>
        <dbReference type="ARBA" id="ARBA00022679"/>
    </source>
</evidence>
<dbReference type="UniPathway" id="UPA00148"/>
<dbReference type="EC" id="2.1.1.133" evidence="9"/>
<dbReference type="PATRIC" id="fig|178606.4.peg.2206"/>
<dbReference type="RefSeq" id="WP_036083295.1">
    <property type="nucleotide sequence ID" value="NZ_JBPKCJ010000007.1"/>
</dbReference>
<keyword evidence="4 7" id="KW-0489">Methyltransferase</keyword>
<gene>
    <name evidence="9" type="ORF">LptCag_0869</name>
</gene>
<dbReference type="InterPro" id="IPR000878">
    <property type="entry name" value="4pyrrol_Mease"/>
</dbReference>
<dbReference type="GO" id="GO:0009236">
    <property type="term" value="P:cobalamin biosynthetic process"/>
    <property type="evidence" value="ECO:0007669"/>
    <property type="project" value="UniProtKB-UniPathway"/>
</dbReference>
<evidence type="ECO:0000259" key="8">
    <source>
        <dbReference type="Pfam" id="PF00590"/>
    </source>
</evidence>
<dbReference type="PROSITE" id="PS00840">
    <property type="entry name" value="SUMT_2"/>
    <property type="match status" value="1"/>
</dbReference>
<dbReference type="GO" id="GO:0032259">
    <property type="term" value="P:methylation"/>
    <property type="evidence" value="ECO:0007669"/>
    <property type="project" value="UniProtKB-KW"/>
</dbReference>
<reference evidence="9 10" key="1">
    <citation type="submission" date="2014-06" db="EMBL/GenBank/DDBJ databases">
        <title>Draft genome sequence of iron oxidizing acidophile Leptospirillum ferriphilum DSM14647.</title>
        <authorList>
            <person name="Cardenas J.P."/>
            <person name="Lazcano M."/>
            <person name="Ossandon F.J."/>
            <person name="Corbett M."/>
            <person name="Holmes D.S."/>
            <person name="Watkin E."/>
        </authorList>
    </citation>
    <scope>NUCLEOTIDE SEQUENCE [LARGE SCALE GENOMIC DNA]</scope>
    <source>
        <strain evidence="9 10">DSM 14647</strain>
    </source>
</reference>
<organism evidence="9 10">
    <name type="scientific">Leptospirillum ferriphilum</name>
    <dbReference type="NCBI Taxonomy" id="178606"/>
    <lineage>
        <taxon>Bacteria</taxon>
        <taxon>Pseudomonadati</taxon>
        <taxon>Nitrospirota</taxon>
        <taxon>Nitrospiria</taxon>
        <taxon>Nitrospirales</taxon>
        <taxon>Nitrospiraceae</taxon>
        <taxon>Leptospirillum</taxon>
    </lineage>
</organism>
<comment type="caution">
    <text evidence="9">The sequence shown here is derived from an EMBL/GenBank/DDBJ whole genome shotgun (WGS) entry which is preliminary data.</text>
</comment>
<name>A0A094X390_9BACT</name>
<evidence type="ECO:0000256" key="2">
    <source>
        <dbReference type="ARBA" id="ARBA00005879"/>
    </source>
</evidence>
<dbReference type="PROSITE" id="PS00839">
    <property type="entry name" value="SUMT_1"/>
    <property type="match status" value="1"/>
</dbReference>
<evidence type="ECO:0000256" key="1">
    <source>
        <dbReference type="ARBA" id="ARBA00004953"/>
    </source>
</evidence>
<evidence type="ECO:0000313" key="10">
    <source>
        <dbReference type="Proteomes" id="UP000029452"/>
    </source>
</evidence>
<protein>
    <submittedName>
        <fullName evidence="9">Cobalt-precorrin-4 C11-methyltransferase</fullName>
        <ecNumber evidence="9">2.1.1.133</ecNumber>
    </submittedName>
</protein>
<dbReference type="InterPro" id="IPR003043">
    <property type="entry name" value="Uropor_MeTrfase_CS"/>
</dbReference>
<evidence type="ECO:0000256" key="6">
    <source>
        <dbReference type="ARBA" id="ARBA00022691"/>
    </source>
</evidence>
<dbReference type="Pfam" id="PF00590">
    <property type="entry name" value="TP_methylase"/>
    <property type="match status" value="1"/>
</dbReference>
<dbReference type="InterPro" id="IPR035996">
    <property type="entry name" value="4pyrrol_Methylase_sf"/>
</dbReference>
<dbReference type="CDD" id="cd11641">
    <property type="entry name" value="Precorrin-4_C11-MT"/>
    <property type="match status" value="1"/>
</dbReference>
<dbReference type="Gene3D" id="3.40.1010.10">
    <property type="entry name" value="Cobalt-precorrin-4 Transmethylase, Domain 1"/>
    <property type="match status" value="1"/>
</dbReference>
<proteinExistence type="inferred from homology"/>
<comment type="pathway">
    <text evidence="1">Cofactor biosynthesis; adenosylcobalamin biosynthesis.</text>
</comment>
<dbReference type="NCBIfam" id="TIGR01465">
    <property type="entry name" value="cobM_cbiF"/>
    <property type="match status" value="1"/>
</dbReference>
<dbReference type="Gene3D" id="3.30.950.10">
    <property type="entry name" value="Methyltransferase, Cobalt-precorrin-4 Transmethylase, Domain 2"/>
    <property type="match status" value="1"/>
</dbReference>
<dbReference type="SUPFAM" id="SSF53790">
    <property type="entry name" value="Tetrapyrrole methylase"/>
    <property type="match status" value="1"/>
</dbReference>
<dbReference type="PANTHER" id="PTHR45790">
    <property type="entry name" value="SIROHEME SYNTHASE-RELATED"/>
    <property type="match status" value="1"/>
</dbReference>
<evidence type="ECO:0000313" key="9">
    <source>
        <dbReference type="EMBL" id="KGA93009.1"/>
    </source>
</evidence>
<dbReference type="Proteomes" id="UP000029452">
    <property type="component" value="Unassembled WGS sequence"/>
</dbReference>
<sequence>MTIPNDIPVHPVRSGSVYFVGAGPGSPDLLTVRAARILGKASRVVYAGSLVPEEFMHALAPEAQWVDSAGLTREEIVDSLVEGANRGEVVVRLASGDPAIFGAMAEMTTELDKQGISWEVVPGVSSVFASAAALGRDLTLPEVSQTVILTRTAGRTPMPEGEEIESLARHGSTLVIFLSIDRIEELVERLTSVLPEKTPAAVVARASWPDEILIQGDLSTIAVMVRAAKIYRQALMIVGKALDPNLRKSARSRLYAADFGHGFRDPSGGGGTPPESAGP</sequence>
<dbReference type="InterPro" id="IPR014776">
    <property type="entry name" value="4pyrrole_Mease_sub2"/>
</dbReference>
<dbReference type="AlphaFoldDB" id="A0A094X390"/>
<feature type="domain" description="Tetrapyrrole methylase" evidence="8">
    <location>
        <begin position="17"/>
        <end position="221"/>
    </location>
</feature>
<keyword evidence="3" id="KW-0169">Cobalamin biosynthesis</keyword>
<evidence type="ECO:0000256" key="4">
    <source>
        <dbReference type="ARBA" id="ARBA00022603"/>
    </source>
</evidence>
<dbReference type="GO" id="GO:0046026">
    <property type="term" value="F:precorrin-4 C11-methyltransferase activity"/>
    <property type="evidence" value="ECO:0007669"/>
    <property type="project" value="UniProtKB-EC"/>
</dbReference>
<evidence type="ECO:0000256" key="7">
    <source>
        <dbReference type="RuleBase" id="RU003960"/>
    </source>
</evidence>
<evidence type="ECO:0000256" key="3">
    <source>
        <dbReference type="ARBA" id="ARBA00022573"/>
    </source>
</evidence>
<dbReference type="InterPro" id="IPR050161">
    <property type="entry name" value="Siro_Cobalamin_biosynth"/>
</dbReference>
<keyword evidence="5 7" id="KW-0808">Transferase</keyword>
<dbReference type="EMBL" id="JPGK01000009">
    <property type="protein sequence ID" value="KGA93009.1"/>
    <property type="molecule type" value="Genomic_DNA"/>
</dbReference>
<keyword evidence="6" id="KW-0949">S-adenosyl-L-methionine</keyword>
<comment type="similarity">
    <text evidence="2 7">Belongs to the precorrin methyltransferase family.</text>
</comment>